<reference evidence="4" key="1">
    <citation type="submission" date="2020-05" db="EMBL/GenBank/DDBJ databases">
        <authorList>
            <person name="Chiriac C."/>
            <person name="Salcher M."/>
            <person name="Ghai R."/>
            <person name="Kavagutti S V."/>
        </authorList>
    </citation>
    <scope>NUCLEOTIDE SEQUENCE</scope>
</reference>
<dbReference type="InterPro" id="IPR025508">
    <property type="entry name" value="DUF4395"/>
</dbReference>
<name>A0A6J7RYX6_9ZZZZ</name>
<evidence type="ECO:0000259" key="2">
    <source>
        <dbReference type="Pfam" id="PF14340"/>
    </source>
</evidence>
<proteinExistence type="predicted"/>
<keyword evidence="1" id="KW-0812">Transmembrane</keyword>
<evidence type="ECO:0000313" key="3">
    <source>
        <dbReference type="EMBL" id="CAB4888045.1"/>
    </source>
</evidence>
<dbReference type="EMBL" id="CAFBPZ010000004">
    <property type="protein sequence ID" value="CAB5034075.1"/>
    <property type="molecule type" value="Genomic_DNA"/>
</dbReference>
<dbReference type="EMBL" id="CAFBMC010000003">
    <property type="protein sequence ID" value="CAB4888045.1"/>
    <property type="molecule type" value="Genomic_DNA"/>
</dbReference>
<dbReference type="Pfam" id="PF14340">
    <property type="entry name" value="DUF4395"/>
    <property type="match status" value="1"/>
</dbReference>
<evidence type="ECO:0000256" key="1">
    <source>
        <dbReference type="SAM" id="Phobius"/>
    </source>
</evidence>
<feature type="transmembrane region" description="Helical" evidence="1">
    <location>
        <begin position="20"/>
        <end position="47"/>
    </location>
</feature>
<accession>A0A6J7RYX6</accession>
<organism evidence="4">
    <name type="scientific">freshwater metagenome</name>
    <dbReference type="NCBI Taxonomy" id="449393"/>
    <lineage>
        <taxon>unclassified sequences</taxon>
        <taxon>metagenomes</taxon>
        <taxon>ecological metagenomes</taxon>
    </lineage>
</organism>
<feature type="domain" description="DUF4395" evidence="2">
    <location>
        <begin position="13"/>
        <end position="146"/>
    </location>
</feature>
<dbReference type="AlphaFoldDB" id="A0A6J7RYX6"/>
<feature type="transmembrane region" description="Helical" evidence="1">
    <location>
        <begin position="121"/>
        <end position="143"/>
    </location>
</feature>
<keyword evidence="1" id="KW-0472">Membrane</keyword>
<gene>
    <name evidence="3" type="ORF">UFOPK3495_00099</name>
    <name evidence="4" type="ORF">UFOPK4237_00135</name>
</gene>
<sequence length="154" mass="15882">MSSSAICDPQVEVDVRGPRFAAGITVVVLAISLLTIGTAVAAVLLIIQTVVFGLGAFVGLKAQPYGIIFRKVVQPRIAPASEFEAIAPPRFAALVGFIFTAVALIGLATGISAIAYVAVAFALAAAFLNSAFGFCLGCEMFLIGKRVFSRSVSA</sequence>
<feature type="transmembrane region" description="Helical" evidence="1">
    <location>
        <begin position="91"/>
        <end position="115"/>
    </location>
</feature>
<keyword evidence="1" id="KW-1133">Transmembrane helix</keyword>
<evidence type="ECO:0000313" key="4">
    <source>
        <dbReference type="EMBL" id="CAB5034075.1"/>
    </source>
</evidence>
<protein>
    <submittedName>
        <fullName evidence="4">Unannotated protein</fullName>
    </submittedName>
</protein>